<accession>G7KJS3</accession>
<dbReference type="EMBL" id="CM001222">
    <property type="protein sequence ID" value="AES76317.1"/>
    <property type="molecule type" value="Genomic_DNA"/>
</dbReference>
<reference evidence="1 3" key="2">
    <citation type="journal article" date="2014" name="BMC Genomics">
        <title>An improved genome release (version Mt4.0) for the model legume Medicago truncatula.</title>
        <authorList>
            <person name="Tang H."/>
            <person name="Krishnakumar V."/>
            <person name="Bidwell S."/>
            <person name="Rosen B."/>
            <person name="Chan A."/>
            <person name="Zhou S."/>
            <person name="Gentzbittel L."/>
            <person name="Childs K.L."/>
            <person name="Yandell M."/>
            <person name="Gundlach H."/>
            <person name="Mayer K.F."/>
            <person name="Schwartz D.C."/>
            <person name="Town C.D."/>
        </authorList>
    </citation>
    <scope>GENOME REANNOTATION</scope>
    <source>
        <strain evidence="2 3">cv. Jemalong A17</strain>
    </source>
</reference>
<keyword evidence="3" id="KW-1185">Reference proteome</keyword>
<reference evidence="2" key="3">
    <citation type="submission" date="2015-04" db="UniProtKB">
        <authorList>
            <consortium name="EnsemblPlants"/>
        </authorList>
    </citation>
    <scope>IDENTIFICATION</scope>
    <source>
        <strain evidence="2">cv. Jemalong A17</strain>
    </source>
</reference>
<dbReference type="EnsemblPlants" id="AES76317">
    <property type="protein sequence ID" value="AES76317"/>
    <property type="gene ID" value="MTR_6g076030"/>
</dbReference>
<organism evidence="1 3">
    <name type="scientific">Medicago truncatula</name>
    <name type="common">Barrel medic</name>
    <name type="synonym">Medicago tribuloides</name>
    <dbReference type="NCBI Taxonomy" id="3880"/>
    <lineage>
        <taxon>Eukaryota</taxon>
        <taxon>Viridiplantae</taxon>
        <taxon>Streptophyta</taxon>
        <taxon>Embryophyta</taxon>
        <taxon>Tracheophyta</taxon>
        <taxon>Spermatophyta</taxon>
        <taxon>Magnoliopsida</taxon>
        <taxon>eudicotyledons</taxon>
        <taxon>Gunneridae</taxon>
        <taxon>Pentapetalae</taxon>
        <taxon>rosids</taxon>
        <taxon>fabids</taxon>
        <taxon>Fabales</taxon>
        <taxon>Fabaceae</taxon>
        <taxon>Papilionoideae</taxon>
        <taxon>50 kb inversion clade</taxon>
        <taxon>NPAAA clade</taxon>
        <taxon>Hologalegina</taxon>
        <taxon>IRL clade</taxon>
        <taxon>Trifolieae</taxon>
        <taxon>Medicago</taxon>
    </lineage>
</organism>
<reference evidence="1 3" key="1">
    <citation type="journal article" date="2011" name="Nature">
        <title>The Medicago genome provides insight into the evolution of rhizobial symbioses.</title>
        <authorList>
            <person name="Young N.D."/>
            <person name="Debelle F."/>
            <person name="Oldroyd G.E."/>
            <person name="Geurts R."/>
            <person name="Cannon S.B."/>
            <person name="Udvardi M.K."/>
            <person name="Benedito V.A."/>
            <person name="Mayer K.F."/>
            <person name="Gouzy J."/>
            <person name="Schoof H."/>
            <person name="Van de Peer Y."/>
            <person name="Proost S."/>
            <person name="Cook D.R."/>
            <person name="Meyers B.C."/>
            <person name="Spannagl M."/>
            <person name="Cheung F."/>
            <person name="De Mita S."/>
            <person name="Krishnakumar V."/>
            <person name="Gundlach H."/>
            <person name="Zhou S."/>
            <person name="Mudge J."/>
            <person name="Bharti A.K."/>
            <person name="Murray J.D."/>
            <person name="Naoumkina M.A."/>
            <person name="Rosen B."/>
            <person name="Silverstein K.A."/>
            <person name="Tang H."/>
            <person name="Rombauts S."/>
            <person name="Zhao P.X."/>
            <person name="Zhou P."/>
            <person name="Barbe V."/>
            <person name="Bardou P."/>
            <person name="Bechner M."/>
            <person name="Bellec A."/>
            <person name="Berger A."/>
            <person name="Berges H."/>
            <person name="Bidwell S."/>
            <person name="Bisseling T."/>
            <person name="Choisne N."/>
            <person name="Couloux A."/>
            <person name="Denny R."/>
            <person name="Deshpande S."/>
            <person name="Dai X."/>
            <person name="Doyle J.J."/>
            <person name="Dudez A.M."/>
            <person name="Farmer A.D."/>
            <person name="Fouteau S."/>
            <person name="Franken C."/>
            <person name="Gibelin C."/>
            <person name="Gish J."/>
            <person name="Goldstein S."/>
            <person name="Gonzalez A.J."/>
            <person name="Green P.J."/>
            <person name="Hallab A."/>
            <person name="Hartog M."/>
            <person name="Hua A."/>
            <person name="Humphray S.J."/>
            <person name="Jeong D.H."/>
            <person name="Jing Y."/>
            <person name="Jocker A."/>
            <person name="Kenton S.M."/>
            <person name="Kim D.J."/>
            <person name="Klee K."/>
            <person name="Lai H."/>
            <person name="Lang C."/>
            <person name="Lin S."/>
            <person name="Macmil S.L."/>
            <person name="Magdelenat G."/>
            <person name="Matthews L."/>
            <person name="McCorrison J."/>
            <person name="Monaghan E.L."/>
            <person name="Mun J.H."/>
            <person name="Najar F.Z."/>
            <person name="Nicholson C."/>
            <person name="Noirot C."/>
            <person name="O'Bleness M."/>
            <person name="Paule C.R."/>
            <person name="Poulain J."/>
            <person name="Prion F."/>
            <person name="Qin B."/>
            <person name="Qu C."/>
            <person name="Retzel E.F."/>
            <person name="Riddle C."/>
            <person name="Sallet E."/>
            <person name="Samain S."/>
            <person name="Samson N."/>
            <person name="Sanders I."/>
            <person name="Saurat O."/>
            <person name="Scarpelli C."/>
            <person name="Schiex T."/>
            <person name="Segurens B."/>
            <person name="Severin A.J."/>
            <person name="Sherrier D.J."/>
            <person name="Shi R."/>
            <person name="Sims S."/>
            <person name="Singer S.R."/>
            <person name="Sinharoy S."/>
            <person name="Sterck L."/>
            <person name="Viollet A."/>
            <person name="Wang B.B."/>
            <person name="Wang K."/>
            <person name="Wang M."/>
            <person name="Wang X."/>
            <person name="Warfsmann J."/>
            <person name="Weissenbach J."/>
            <person name="White D.D."/>
            <person name="White J.D."/>
            <person name="Wiley G.B."/>
            <person name="Wincker P."/>
            <person name="Xing Y."/>
            <person name="Yang L."/>
            <person name="Yao Z."/>
            <person name="Ying F."/>
            <person name="Zhai J."/>
            <person name="Zhou L."/>
            <person name="Zuber A."/>
            <person name="Denarie J."/>
            <person name="Dixon R.A."/>
            <person name="May G.D."/>
            <person name="Schwartz D.C."/>
            <person name="Rogers J."/>
            <person name="Quetier F."/>
            <person name="Town C.D."/>
            <person name="Roe B.A."/>
        </authorList>
    </citation>
    <scope>NUCLEOTIDE SEQUENCE [LARGE SCALE GENOMIC DNA]</scope>
    <source>
        <strain evidence="1">A17</strain>
        <strain evidence="2 3">cv. Jemalong A17</strain>
    </source>
</reference>
<evidence type="ECO:0000313" key="2">
    <source>
        <dbReference type="EnsemblPlants" id="AES76317"/>
    </source>
</evidence>
<dbReference type="PaxDb" id="3880-AES76317"/>
<sequence length="76" mass="8677">MPRVLFGIGTCDNPTQRRNLGSMCCQHMRSLRQYSFKKPDLLSLRKLGKKVVCTDDFYKQHGNFGGWLCEGKVLAP</sequence>
<proteinExistence type="predicted"/>
<evidence type="ECO:0000313" key="3">
    <source>
        <dbReference type="Proteomes" id="UP000002051"/>
    </source>
</evidence>
<dbReference type="AlphaFoldDB" id="G7KJS3"/>
<dbReference type="Proteomes" id="UP000002051">
    <property type="component" value="Chromosome 6"/>
</dbReference>
<name>G7KJS3_MEDTR</name>
<evidence type="ECO:0000313" key="1">
    <source>
        <dbReference type="EMBL" id="AES76317.1"/>
    </source>
</evidence>
<protein>
    <submittedName>
        <fullName evidence="1 2">Uncharacterized protein</fullName>
    </submittedName>
</protein>
<dbReference type="HOGENOM" id="CLU_2658257_0_0_1"/>
<gene>
    <name evidence="1" type="ordered locus">MTR_6g076030</name>
</gene>